<name>Q2RSH7_RHORT</name>
<sequence length="275" mass="29872">MGLEQDDEGGARRACVIVIGNQKGGSGKSTVAMHLVVSLARAGLRTGSIDLDAGQATLTRYLENRRAFAEKRGLDLPSPEHVPMVPGTSLEADIRRLEHSMLAFHEEVDVVVIDTPGSDTALNRAAHALADVLITPLNDSFIDLDVMARIDGDSMTITGPSPYAAAVWEAKQARARRDGTSMRWIVMRNRLSHLDARNKRDMEDALNDLSRRIGFSVVPGLGERVIYRELFLNGLTLLDLKDKGTGVDISMSHVAARQELRALLAAIGMPKSIGL</sequence>
<keyword evidence="2" id="KW-1185">Reference proteome</keyword>
<dbReference type="HOGENOM" id="CLU_080923_0_0_5"/>
<reference evidence="1 2" key="1">
    <citation type="journal article" date="2011" name="Stand. Genomic Sci.">
        <title>Complete genome sequence of Rhodospirillum rubrum type strain (S1).</title>
        <authorList>
            <person name="Munk A.C."/>
            <person name="Copeland A."/>
            <person name="Lucas S."/>
            <person name="Lapidus A."/>
            <person name="Del Rio T.G."/>
            <person name="Barry K."/>
            <person name="Detter J.C."/>
            <person name="Hammon N."/>
            <person name="Israni S."/>
            <person name="Pitluck S."/>
            <person name="Brettin T."/>
            <person name="Bruce D."/>
            <person name="Han C."/>
            <person name="Tapia R."/>
            <person name="Gilna P."/>
            <person name="Schmutz J."/>
            <person name="Larimer F."/>
            <person name="Land M."/>
            <person name="Kyrpides N.C."/>
            <person name="Mavromatis K."/>
            <person name="Richardson P."/>
            <person name="Rohde M."/>
            <person name="Goker M."/>
            <person name="Klenk H.P."/>
            <person name="Zhang Y."/>
            <person name="Roberts G.P."/>
            <person name="Reslewic S."/>
            <person name="Schwartz D.C."/>
        </authorList>
    </citation>
    <scope>NUCLEOTIDE SEQUENCE [LARGE SCALE GENOMIC DNA]</scope>
    <source>
        <strain evidence="2">ATCC 11170 / ATH 1.1.1 / DSM 467 / LMG 4362 / NCIMB 8255 / S1</strain>
    </source>
</reference>
<dbReference type="InterPro" id="IPR027417">
    <property type="entry name" value="P-loop_NTPase"/>
</dbReference>
<evidence type="ECO:0000313" key="2">
    <source>
        <dbReference type="Proteomes" id="UP000001929"/>
    </source>
</evidence>
<dbReference type="CDD" id="cd02042">
    <property type="entry name" value="ParAB_family"/>
    <property type="match status" value="1"/>
</dbReference>
<organism evidence="1 2">
    <name type="scientific">Rhodospirillum rubrum (strain ATCC 11170 / ATH 1.1.1 / DSM 467 / LMG 4362 / NCIMB 8255 / S1)</name>
    <dbReference type="NCBI Taxonomy" id="269796"/>
    <lineage>
        <taxon>Bacteria</taxon>
        <taxon>Pseudomonadati</taxon>
        <taxon>Pseudomonadota</taxon>
        <taxon>Alphaproteobacteria</taxon>
        <taxon>Rhodospirillales</taxon>
        <taxon>Rhodospirillaceae</taxon>
        <taxon>Rhodospirillum</taxon>
    </lineage>
</organism>
<dbReference type="KEGG" id="rru:Rru_A2118"/>
<gene>
    <name evidence="1" type="ordered locus">Rru_A2118</name>
</gene>
<dbReference type="Pfam" id="PF09140">
    <property type="entry name" value="MipZ"/>
    <property type="match status" value="1"/>
</dbReference>
<dbReference type="EMBL" id="CP000230">
    <property type="protein sequence ID" value="ABC22918.1"/>
    <property type="molecule type" value="Genomic_DNA"/>
</dbReference>
<dbReference type="PhylomeDB" id="Q2RSH7"/>
<dbReference type="InterPro" id="IPR050678">
    <property type="entry name" value="DNA_Partitioning_ATPase"/>
</dbReference>
<dbReference type="Proteomes" id="UP000001929">
    <property type="component" value="Chromosome"/>
</dbReference>
<dbReference type="Gene3D" id="3.40.50.300">
    <property type="entry name" value="P-loop containing nucleotide triphosphate hydrolases"/>
    <property type="match status" value="1"/>
</dbReference>
<dbReference type="PANTHER" id="PTHR13696:SF96">
    <property type="entry name" value="COBQ_COBB_MIND_PARA NUCLEOTIDE BINDING DOMAIN-CONTAINING PROTEIN"/>
    <property type="match status" value="1"/>
</dbReference>
<dbReference type="RefSeq" id="WP_011389967.1">
    <property type="nucleotide sequence ID" value="NC_007643.1"/>
</dbReference>
<proteinExistence type="predicted"/>
<protein>
    <submittedName>
        <fullName evidence="1">ATPase</fullName>
    </submittedName>
</protein>
<evidence type="ECO:0000313" key="1">
    <source>
        <dbReference type="EMBL" id="ABC22918.1"/>
    </source>
</evidence>
<dbReference type="InterPro" id="IPR015223">
    <property type="entry name" value="MipZ"/>
</dbReference>
<dbReference type="SUPFAM" id="SSF52540">
    <property type="entry name" value="P-loop containing nucleoside triphosphate hydrolases"/>
    <property type="match status" value="1"/>
</dbReference>
<dbReference type="AlphaFoldDB" id="Q2RSH7"/>
<dbReference type="STRING" id="269796.Rru_A2118"/>
<dbReference type="PANTHER" id="PTHR13696">
    <property type="entry name" value="P-LOOP CONTAINING NUCLEOSIDE TRIPHOSPHATE HYDROLASE"/>
    <property type="match status" value="1"/>
</dbReference>
<dbReference type="eggNOG" id="COG1192">
    <property type="taxonomic scope" value="Bacteria"/>
</dbReference>
<accession>Q2RSH7</accession>
<dbReference type="PATRIC" id="fig|269796.9.peg.2209"/>
<dbReference type="EnsemblBacteria" id="ABC22918">
    <property type="protein sequence ID" value="ABC22918"/>
    <property type="gene ID" value="Rru_A2118"/>
</dbReference>
<dbReference type="DNASU" id="3835545"/>